<feature type="transmembrane region" description="Helical" evidence="1">
    <location>
        <begin position="69"/>
        <end position="89"/>
    </location>
</feature>
<organism evidence="3 4">
    <name type="scientific">Neolentinus lepideus HHB14362 ss-1</name>
    <dbReference type="NCBI Taxonomy" id="1314782"/>
    <lineage>
        <taxon>Eukaryota</taxon>
        <taxon>Fungi</taxon>
        <taxon>Dikarya</taxon>
        <taxon>Basidiomycota</taxon>
        <taxon>Agaricomycotina</taxon>
        <taxon>Agaricomycetes</taxon>
        <taxon>Gloeophyllales</taxon>
        <taxon>Gloeophyllaceae</taxon>
        <taxon>Neolentinus</taxon>
    </lineage>
</organism>
<evidence type="ECO:0000313" key="4">
    <source>
        <dbReference type="Proteomes" id="UP000076761"/>
    </source>
</evidence>
<keyword evidence="1" id="KW-0812">Transmembrane</keyword>
<accession>A0A165WAB0</accession>
<proteinExistence type="predicted"/>
<dbReference type="Proteomes" id="UP000076761">
    <property type="component" value="Unassembled WGS sequence"/>
</dbReference>
<dbReference type="Pfam" id="PF20151">
    <property type="entry name" value="DUF6533"/>
    <property type="match status" value="1"/>
</dbReference>
<name>A0A165WAB0_9AGAM</name>
<feature type="transmembrane region" description="Helical" evidence="1">
    <location>
        <begin position="101"/>
        <end position="123"/>
    </location>
</feature>
<sequence>MHIVTAWLPQPTFWPLMAEFLSIPFFQDSTAQYLAASGVTVVMWDYCITLGAEIRYFWKGGTKWSPSRIMFFMNRYLALTIVLTEIYVLKTRSISPPVWEAMILLTGFMLIIIQAMHTLRLWYLISSSAAFNTAPSPAWIDLLIATVVQQRVWLPIAIIHAILYLISAARTFRQWSSWGEEKAVRERILLEGAGFSVVLFGSIIVNAVGGFGSNLTMLRGVYSNLRSFSTSLGTDPEWLLSHLELSRVNWTRGAHTGELIVDIGEVRMEDEHELQSPTGPVMSQYAAHSPTC</sequence>
<feature type="domain" description="DUF6533" evidence="2">
    <location>
        <begin position="33"/>
        <end position="79"/>
    </location>
</feature>
<protein>
    <recommendedName>
        <fullName evidence="2">DUF6533 domain-containing protein</fullName>
    </recommendedName>
</protein>
<keyword evidence="1" id="KW-1133">Transmembrane helix</keyword>
<evidence type="ECO:0000313" key="3">
    <source>
        <dbReference type="EMBL" id="KZT30902.1"/>
    </source>
</evidence>
<keyword evidence="1" id="KW-0472">Membrane</keyword>
<reference evidence="3 4" key="1">
    <citation type="journal article" date="2016" name="Mol. Biol. Evol.">
        <title>Comparative Genomics of Early-Diverging Mushroom-Forming Fungi Provides Insights into the Origins of Lignocellulose Decay Capabilities.</title>
        <authorList>
            <person name="Nagy L.G."/>
            <person name="Riley R."/>
            <person name="Tritt A."/>
            <person name="Adam C."/>
            <person name="Daum C."/>
            <person name="Floudas D."/>
            <person name="Sun H."/>
            <person name="Yadav J.S."/>
            <person name="Pangilinan J."/>
            <person name="Larsson K.H."/>
            <person name="Matsuura K."/>
            <person name="Barry K."/>
            <person name="Labutti K."/>
            <person name="Kuo R."/>
            <person name="Ohm R.A."/>
            <person name="Bhattacharya S.S."/>
            <person name="Shirouzu T."/>
            <person name="Yoshinaga Y."/>
            <person name="Martin F.M."/>
            <person name="Grigoriev I.V."/>
            <person name="Hibbett D.S."/>
        </authorList>
    </citation>
    <scope>NUCLEOTIDE SEQUENCE [LARGE SCALE GENOMIC DNA]</scope>
    <source>
        <strain evidence="3 4">HHB14362 ss-1</strain>
    </source>
</reference>
<dbReference type="EMBL" id="KV425551">
    <property type="protein sequence ID" value="KZT30902.1"/>
    <property type="molecule type" value="Genomic_DNA"/>
</dbReference>
<gene>
    <name evidence="3" type="ORF">NEOLEDRAFT_44287</name>
</gene>
<dbReference type="InParanoid" id="A0A165WAB0"/>
<feature type="transmembrane region" description="Helical" evidence="1">
    <location>
        <begin position="143"/>
        <end position="167"/>
    </location>
</feature>
<evidence type="ECO:0000259" key="2">
    <source>
        <dbReference type="Pfam" id="PF20151"/>
    </source>
</evidence>
<dbReference type="InterPro" id="IPR045340">
    <property type="entry name" value="DUF6533"/>
</dbReference>
<dbReference type="AlphaFoldDB" id="A0A165WAB0"/>
<feature type="transmembrane region" description="Helical" evidence="1">
    <location>
        <begin position="188"/>
        <end position="209"/>
    </location>
</feature>
<dbReference type="OrthoDB" id="2679643at2759"/>
<keyword evidence="4" id="KW-1185">Reference proteome</keyword>
<evidence type="ECO:0000256" key="1">
    <source>
        <dbReference type="SAM" id="Phobius"/>
    </source>
</evidence>